<dbReference type="STRING" id="554155.C5G1E0"/>
<dbReference type="GeneID" id="9226555"/>
<organism evidence="2 3">
    <name type="scientific">Arthroderma otae (strain ATCC MYA-4605 / CBS 113480)</name>
    <name type="common">Microsporum canis</name>
    <dbReference type="NCBI Taxonomy" id="554155"/>
    <lineage>
        <taxon>Eukaryota</taxon>
        <taxon>Fungi</taxon>
        <taxon>Dikarya</taxon>
        <taxon>Ascomycota</taxon>
        <taxon>Pezizomycotina</taxon>
        <taxon>Eurotiomycetes</taxon>
        <taxon>Eurotiomycetidae</taxon>
        <taxon>Onygenales</taxon>
        <taxon>Arthrodermataceae</taxon>
        <taxon>Microsporum</taxon>
    </lineage>
</organism>
<name>C5G1E0_ARTOC</name>
<dbReference type="HOGENOM" id="CLU_1102555_0_0_1"/>
<protein>
    <submittedName>
        <fullName evidence="2">IBR domain-containing protein</fullName>
    </submittedName>
</protein>
<evidence type="ECO:0000313" key="2">
    <source>
        <dbReference type="EMBL" id="EEQ28603.1"/>
    </source>
</evidence>
<dbReference type="Proteomes" id="UP000002035">
    <property type="component" value="Unassembled WGS sequence"/>
</dbReference>
<evidence type="ECO:0000313" key="3">
    <source>
        <dbReference type="Proteomes" id="UP000002035"/>
    </source>
</evidence>
<reference evidence="3" key="1">
    <citation type="journal article" date="2012" name="MBio">
        <title>Comparative genome analysis of Trichophyton rubrum and related dermatophytes reveals candidate genes involved in infection.</title>
        <authorList>
            <person name="Martinez D.A."/>
            <person name="Oliver B.G."/>
            <person name="Graeser Y."/>
            <person name="Goldberg J.M."/>
            <person name="Li W."/>
            <person name="Martinez-Rossi N.M."/>
            <person name="Monod M."/>
            <person name="Shelest E."/>
            <person name="Barton R.C."/>
            <person name="Birch E."/>
            <person name="Brakhage A.A."/>
            <person name="Chen Z."/>
            <person name="Gurr S.J."/>
            <person name="Heiman D."/>
            <person name="Heitman J."/>
            <person name="Kosti I."/>
            <person name="Rossi A."/>
            <person name="Saif S."/>
            <person name="Samalova M."/>
            <person name="Saunders C.W."/>
            <person name="Shea T."/>
            <person name="Summerbell R.C."/>
            <person name="Xu J."/>
            <person name="Young S."/>
            <person name="Zeng Q."/>
            <person name="Birren B.W."/>
            <person name="Cuomo C.A."/>
            <person name="White T.C."/>
        </authorList>
    </citation>
    <scope>NUCLEOTIDE SEQUENCE [LARGE SCALE GENOMIC DNA]</scope>
    <source>
        <strain evidence="3">ATCC MYA-4605 / CBS 113480</strain>
    </source>
</reference>
<evidence type="ECO:0000256" key="1">
    <source>
        <dbReference type="SAM" id="MobiDB-lite"/>
    </source>
</evidence>
<proteinExistence type="predicted"/>
<dbReference type="OrthoDB" id="10009520at2759"/>
<feature type="region of interest" description="Disordered" evidence="1">
    <location>
        <begin position="230"/>
        <end position="252"/>
    </location>
</feature>
<dbReference type="VEuPathDB" id="FungiDB:MCYG_08762"/>
<dbReference type="AlphaFoldDB" id="C5G1E0"/>
<accession>C5G1E0</accession>
<dbReference type="RefSeq" id="XP_002842622.1">
    <property type="nucleotide sequence ID" value="XM_002842576.1"/>
</dbReference>
<sequence length="252" mass="28450">MELNTGYYHIREAVQPIPHRERQRRVGRMREELLENHECDHPGRFQRIDEGPGRRGFACEMCGDRHWKYILQCRPSNRRDRVPRDPISHTKVAPDHLWSLCLEQARATASRHGLRVVHSQPIFNKSHDGLGVFSDESGAILQSIREKLQIGKKSKIPNEILVKELQARVTTIEGDMGPMTEHKNLSVLVTLVPPLHIASFGCFNSSIDDCVDGTDRGAWGTTCRHLVRHASPSQSTNKAGGTEGQHQPPDVL</sequence>
<keyword evidence="3" id="KW-1185">Reference proteome</keyword>
<gene>
    <name evidence="2" type="ORF">MCYG_08762</name>
</gene>
<dbReference type="EMBL" id="DS995710">
    <property type="protein sequence ID" value="EEQ28603.1"/>
    <property type="molecule type" value="Genomic_DNA"/>
</dbReference>